<sequence length="476" mass="54048">MKLLHKSLFYSLLFSIGIQSCKTINTQDQDVEVQLSAVSYNGNIKQIIDNNCFYCHSGESPSAGMDLTTYDNLVEAVKNRGLLNRINNASNPMPQSGLMMKEDRLKLKEWAEKNFPLEANTNSITVKTPTMYYKAPELTPINIDNEGFDFMTKMQGHWVGDIFLLGQKIPWFAFDFRAINTSQIHGLFEGGTMGNLFNTFFVAEYKGVKTIMLRNGGILADIYRTSYFVLTEAENNEYLFVDAYGGKDIMWVKVSFKDNKMKMVSYTSRMGSNKPSKHMEFNGSLLHSDLAQKASEKYNFPTKEVVKRFPNGMPLADWGEQYPVVTSASYMMQAGNKSYAELGELAQDPIQINDIENIATVDLSFKRSDLSKDNKISVYLSREPLTDNNGNFKTEYGYISEKMMNEVLLFPEISKSQNNFQLTYLHEGKCYLTFVIDNNQDMTPGKGDYYSESLALDLKAGKPLKIEVDNILKTIQ</sequence>
<reference evidence="1 2" key="1">
    <citation type="submission" date="2020-04" db="EMBL/GenBank/DDBJ databases">
        <title>Flammeovirga sp. SR4, a novel species isolated from seawater.</title>
        <authorList>
            <person name="Wang X."/>
        </authorList>
    </citation>
    <scope>NUCLEOTIDE SEQUENCE [LARGE SCALE GENOMIC DNA]</scope>
    <source>
        <strain evidence="1 2">ATCC 23126</strain>
    </source>
</reference>
<dbReference type="Proteomes" id="UP000576082">
    <property type="component" value="Unassembled WGS sequence"/>
</dbReference>
<gene>
    <name evidence="1" type="ORF">HHU12_11830</name>
</gene>
<evidence type="ECO:0000313" key="1">
    <source>
        <dbReference type="EMBL" id="NME68651.1"/>
    </source>
</evidence>
<name>A0A7X9P325_9BACT</name>
<dbReference type="PROSITE" id="PS51257">
    <property type="entry name" value="PROKAR_LIPOPROTEIN"/>
    <property type="match status" value="1"/>
</dbReference>
<protein>
    <recommendedName>
        <fullName evidence="3">Cytochrome c domain-containing protein</fullName>
    </recommendedName>
</protein>
<keyword evidence="2" id="KW-1185">Reference proteome</keyword>
<dbReference type="AlphaFoldDB" id="A0A7X9P325"/>
<accession>A0A7X9P325</accession>
<evidence type="ECO:0000313" key="2">
    <source>
        <dbReference type="Proteomes" id="UP000576082"/>
    </source>
</evidence>
<dbReference type="RefSeq" id="WP_169656953.1">
    <property type="nucleotide sequence ID" value="NZ_JABANE010000027.1"/>
</dbReference>
<proteinExistence type="predicted"/>
<dbReference type="EMBL" id="JABANE010000027">
    <property type="protein sequence ID" value="NME68651.1"/>
    <property type="molecule type" value="Genomic_DNA"/>
</dbReference>
<evidence type="ECO:0008006" key="3">
    <source>
        <dbReference type="Google" id="ProtNLM"/>
    </source>
</evidence>
<comment type="caution">
    <text evidence="1">The sequence shown here is derived from an EMBL/GenBank/DDBJ whole genome shotgun (WGS) entry which is preliminary data.</text>
</comment>
<organism evidence="1 2">
    <name type="scientific">Flammeovirga aprica JL-4</name>
    <dbReference type="NCBI Taxonomy" id="694437"/>
    <lineage>
        <taxon>Bacteria</taxon>
        <taxon>Pseudomonadati</taxon>
        <taxon>Bacteroidota</taxon>
        <taxon>Cytophagia</taxon>
        <taxon>Cytophagales</taxon>
        <taxon>Flammeovirgaceae</taxon>
        <taxon>Flammeovirga</taxon>
    </lineage>
</organism>